<dbReference type="OrthoDB" id="9974222at2"/>
<evidence type="ECO:0000313" key="3">
    <source>
        <dbReference type="Proteomes" id="UP000265816"/>
    </source>
</evidence>
<keyword evidence="1" id="KW-0472">Membrane</keyword>
<sequence length="169" mass="18510">MGLLLFGILAAIVATTLLGMTAGADDFVEWLLSVVLGLCIGAGSLAIGIIPAFVASTTPANPIEVEIYAIKDNSEVQGQFSLGYGSVDEEQYYYYVTESNDGFKKIAKAEVDNSALKEESIDNPYVVVYENKFDSAFMRFMYGDYNGSNTYEFHVPNNTITTDYNVDLE</sequence>
<proteinExistence type="predicted"/>
<evidence type="ECO:0000256" key="1">
    <source>
        <dbReference type="SAM" id="Phobius"/>
    </source>
</evidence>
<reference evidence="2 3" key="1">
    <citation type="submission" date="2018-08" db="EMBL/GenBank/DDBJ databases">
        <title>Bacillus jemisoniae sp. nov., Bacillus chryseoplanitiae sp. nov., Bacillus resnikiae sp. nov., and Bacillus frankliniae sp. nov., isolated from Viking spacecraft and associated surfaces.</title>
        <authorList>
            <person name="Seuylemezian A."/>
            <person name="Vaishampayan P."/>
        </authorList>
    </citation>
    <scope>NUCLEOTIDE SEQUENCE [LARGE SCALE GENOMIC DNA]</scope>
    <source>
        <strain evidence="2 3">JJ-247</strain>
    </source>
</reference>
<protein>
    <submittedName>
        <fullName evidence="2">Uncharacterized protein</fullName>
    </submittedName>
</protein>
<keyword evidence="3" id="KW-1185">Reference proteome</keyword>
<dbReference type="AlphaFoldDB" id="A0A398BGW7"/>
<keyword evidence="1" id="KW-0812">Transmembrane</keyword>
<name>A0A398BGW7_9BACI</name>
<keyword evidence="1" id="KW-1133">Transmembrane helix</keyword>
<gene>
    <name evidence="2" type="ORF">D1970_00250</name>
</gene>
<dbReference type="Proteomes" id="UP000265816">
    <property type="component" value="Unassembled WGS sequence"/>
</dbReference>
<feature type="transmembrane region" description="Helical" evidence="1">
    <location>
        <begin position="33"/>
        <end position="54"/>
    </location>
</feature>
<comment type="caution">
    <text evidence="2">The sequence shown here is derived from an EMBL/GenBank/DDBJ whole genome shotgun (WGS) entry which is preliminary data.</text>
</comment>
<dbReference type="RefSeq" id="WP_119110879.1">
    <property type="nucleotide sequence ID" value="NZ_CBCSEO010000001.1"/>
</dbReference>
<organism evidence="2 3">
    <name type="scientific">Mesobacillus zeae</name>
    <dbReference type="NCBI Taxonomy" id="1917180"/>
    <lineage>
        <taxon>Bacteria</taxon>
        <taxon>Bacillati</taxon>
        <taxon>Bacillota</taxon>
        <taxon>Bacilli</taxon>
        <taxon>Bacillales</taxon>
        <taxon>Bacillaceae</taxon>
        <taxon>Mesobacillus</taxon>
    </lineage>
</organism>
<evidence type="ECO:0000313" key="2">
    <source>
        <dbReference type="EMBL" id="RID88967.1"/>
    </source>
</evidence>
<accession>A0A398BGW7</accession>
<dbReference type="EMBL" id="QWVT01000001">
    <property type="protein sequence ID" value="RID88967.1"/>
    <property type="molecule type" value="Genomic_DNA"/>
</dbReference>